<feature type="transmembrane region" description="Helical" evidence="6">
    <location>
        <begin position="21"/>
        <end position="43"/>
    </location>
</feature>
<reference evidence="8 9" key="1">
    <citation type="submission" date="2019-10" db="EMBL/GenBank/DDBJ databases">
        <title>Genome diversity of Sutterella seckii.</title>
        <authorList>
            <person name="Chaplin A.V."/>
            <person name="Sokolova S.R."/>
            <person name="Mosin K.A."/>
            <person name="Ivanova E.L."/>
            <person name="Kochetkova T.O."/>
            <person name="Goltsov A.Y."/>
            <person name="Trofimov D.Y."/>
            <person name="Efimov B.A."/>
        </authorList>
    </citation>
    <scope>NUCLEOTIDE SEQUENCE [LARGE SCALE GENOMIC DNA]</scope>
    <source>
        <strain evidence="8 9">ASD393</strain>
    </source>
</reference>
<dbReference type="PANTHER" id="PTHR23519">
    <property type="entry name" value="AUTOPHAGY-RELATED PROTEIN 22"/>
    <property type="match status" value="1"/>
</dbReference>
<feature type="transmembrane region" description="Helical" evidence="6">
    <location>
        <begin position="282"/>
        <end position="302"/>
    </location>
</feature>
<feature type="transmembrane region" description="Helical" evidence="6">
    <location>
        <begin position="247"/>
        <end position="270"/>
    </location>
</feature>
<keyword evidence="3 6" id="KW-0812">Transmembrane</keyword>
<dbReference type="Pfam" id="PF11700">
    <property type="entry name" value="ATG22"/>
    <property type="match status" value="1"/>
</dbReference>
<evidence type="ECO:0000256" key="5">
    <source>
        <dbReference type="ARBA" id="ARBA00023136"/>
    </source>
</evidence>
<dbReference type="GO" id="GO:0022857">
    <property type="term" value="F:transmembrane transporter activity"/>
    <property type="evidence" value="ECO:0007669"/>
    <property type="project" value="InterPro"/>
</dbReference>
<dbReference type="InterPro" id="IPR024671">
    <property type="entry name" value="Atg22-like"/>
</dbReference>
<evidence type="ECO:0000256" key="6">
    <source>
        <dbReference type="SAM" id="Phobius"/>
    </source>
</evidence>
<sequence>MMDSKTLMPGVRPKEVWAWSAFDFANSGYTTVVLTAVFNAYFVAVVAGDAPWATFVWTLIIAASNAASLVLMPVIGAIADATARKKVWLFAATLCAVAGTFGLAFCGPGTILLAAVMVILSNIGYNVGETLNSAFLPEIARPEAVGKVSGWGWSFGYCGGLVTLGASLLLVTQADRLGLSTDSAIAGTMVITATVFALAAVPIFAVLKERAVPRQKGTSSLGSLCLESFREVVRTAKCLSQYRDFGWLALCGFLYQSGISVVITLSAVYAAEVMGFTTTDTLLLVFLVNITAALGAFGFGYLQDRIGHKRALGTTLVVWVLMIACAAFATTRPLFWLAANLAGLAMGSSQSAGRAMVALLSPESRSAEFFSFWNMSLWVAAIVGPLAYGSVTWITGNDHRLAILVTGVFFLLSIAALMPISLERGRRAAGR</sequence>
<dbReference type="GO" id="GO:0012505">
    <property type="term" value="C:endomembrane system"/>
    <property type="evidence" value="ECO:0007669"/>
    <property type="project" value="UniProtKB-SubCell"/>
</dbReference>
<comment type="subcellular location">
    <subcellularLocation>
        <location evidence="1">Endomembrane system</location>
        <topology evidence="1">Multi-pass membrane protein</topology>
    </subcellularLocation>
</comment>
<comment type="caution">
    <text evidence="8">The sequence shown here is derived from an EMBL/GenBank/DDBJ whole genome shotgun (WGS) entry which is preliminary data.</text>
</comment>
<dbReference type="InterPro" id="IPR036259">
    <property type="entry name" value="MFS_trans_sf"/>
</dbReference>
<dbReference type="OrthoDB" id="9768783at2"/>
<keyword evidence="5 6" id="KW-0472">Membrane</keyword>
<feature type="transmembrane region" description="Helical" evidence="6">
    <location>
        <begin position="87"/>
        <end position="105"/>
    </location>
</feature>
<evidence type="ECO:0000313" key="9">
    <source>
        <dbReference type="Proteomes" id="UP000430564"/>
    </source>
</evidence>
<evidence type="ECO:0000256" key="3">
    <source>
        <dbReference type="ARBA" id="ARBA00022692"/>
    </source>
</evidence>
<keyword evidence="2" id="KW-0813">Transport</keyword>
<keyword evidence="4 6" id="KW-1133">Transmembrane helix</keyword>
<dbReference type="EMBL" id="WEHX01000013">
    <property type="protein sequence ID" value="KAB7661917.1"/>
    <property type="molecule type" value="Genomic_DNA"/>
</dbReference>
<evidence type="ECO:0000313" key="8">
    <source>
        <dbReference type="EMBL" id="KAB7661917.1"/>
    </source>
</evidence>
<feature type="transmembrane region" description="Helical" evidence="6">
    <location>
        <begin position="372"/>
        <end position="395"/>
    </location>
</feature>
<evidence type="ECO:0000256" key="4">
    <source>
        <dbReference type="ARBA" id="ARBA00022989"/>
    </source>
</evidence>
<feature type="domain" description="Major facilitator superfamily (MFS) profile" evidence="7">
    <location>
        <begin position="244"/>
        <end position="431"/>
    </location>
</feature>
<dbReference type="InterPro" id="IPR050495">
    <property type="entry name" value="ATG22/LtaA_families"/>
</dbReference>
<dbReference type="Gene3D" id="1.20.1250.20">
    <property type="entry name" value="MFS general substrate transporter like domains"/>
    <property type="match status" value="2"/>
</dbReference>
<proteinExistence type="predicted"/>
<evidence type="ECO:0000256" key="2">
    <source>
        <dbReference type="ARBA" id="ARBA00022448"/>
    </source>
</evidence>
<gene>
    <name evidence="8" type="ORF">GBM95_03710</name>
</gene>
<feature type="transmembrane region" description="Helical" evidence="6">
    <location>
        <begin position="184"/>
        <end position="207"/>
    </location>
</feature>
<feature type="transmembrane region" description="Helical" evidence="6">
    <location>
        <begin position="148"/>
        <end position="172"/>
    </location>
</feature>
<accession>A0A6I1EN77</accession>
<dbReference type="Proteomes" id="UP000430564">
    <property type="component" value="Unassembled WGS sequence"/>
</dbReference>
<dbReference type="AlphaFoldDB" id="A0A6I1EN77"/>
<name>A0A6I1EN77_9BURK</name>
<evidence type="ECO:0000256" key="1">
    <source>
        <dbReference type="ARBA" id="ARBA00004127"/>
    </source>
</evidence>
<feature type="transmembrane region" description="Helical" evidence="6">
    <location>
        <begin position="111"/>
        <end position="128"/>
    </location>
</feature>
<feature type="transmembrane region" description="Helical" evidence="6">
    <location>
        <begin position="401"/>
        <end position="422"/>
    </location>
</feature>
<dbReference type="PANTHER" id="PTHR23519:SF1">
    <property type="entry name" value="AUTOPHAGY-RELATED PROTEIN 22"/>
    <property type="match status" value="1"/>
</dbReference>
<dbReference type="PROSITE" id="PS50850">
    <property type="entry name" value="MFS"/>
    <property type="match status" value="1"/>
</dbReference>
<dbReference type="InterPro" id="IPR020846">
    <property type="entry name" value="MFS_dom"/>
</dbReference>
<feature type="transmembrane region" description="Helical" evidence="6">
    <location>
        <begin position="55"/>
        <end position="75"/>
    </location>
</feature>
<evidence type="ECO:0000259" key="7">
    <source>
        <dbReference type="PROSITE" id="PS50850"/>
    </source>
</evidence>
<protein>
    <submittedName>
        <fullName evidence="8">MFS transporter</fullName>
    </submittedName>
</protein>
<dbReference type="SUPFAM" id="SSF103473">
    <property type="entry name" value="MFS general substrate transporter"/>
    <property type="match status" value="1"/>
</dbReference>
<feature type="transmembrane region" description="Helical" evidence="6">
    <location>
        <begin position="311"/>
        <end position="329"/>
    </location>
</feature>
<organism evidence="8 9">
    <name type="scientific">Sutterella seckii</name>
    <dbReference type="NCBI Taxonomy" id="1944635"/>
    <lineage>
        <taxon>Bacteria</taxon>
        <taxon>Pseudomonadati</taxon>
        <taxon>Pseudomonadota</taxon>
        <taxon>Betaproteobacteria</taxon>
        <taxon>Burkholderiales</taxon>
        <taxon>Sutterellaceae</taxon>
        <taxon>Sutterella</taxon>
    </lineage>
</organism>